<keyword evidence="1" id="KW-0472">Membrane</keyword>
<sequence>MARLPNKTSVNVTRMLYLLVCELAGTAIALQSFGPELMWIGIIIGLSVGAFFIMVESLMKQFTLRGFSTATFGLVIGLFCAWLLTTVKIANLFASTFDELVKRPDDFILTFNVTLYATLGFIGTVLALRSNQDDFAFIIPYVRFRQEDRAGRPLLIDGDVITDGRLPALMESGFLENNLIVPRFVLDELQIMSNSPSPGRRQRGQRGLDCLEELQSDKHIRITIHDSESKNSEETHDSLLMQISRLLNAKLLTTDENLTKVARLQNIDVLNINDLNEALKPKVSVGAQLRLAIVRTGKEEHQGVGYLPDGTMIVVNNAISKMGTTQDVTVISTLNTSAGVMVFAELNENL</sequence>
<evidence type="ECO:0000256" key="1">
    <source>
        <dbReference type="SAM" id="Phobius"/>
    </source>
</evidence>
<feature type="transmembrane region" description="Helical" evidence="1">
    <location>
        <begin position="37"/>
        <end position="55"/>
    </location>
</feature>
<dbReference type="Proteomes" id="UP001424741">
    <property type="component" value="Unassembled WGS sequence"/>
</dbReference>
<dbReference type="SUPFAM" id="SSF88723">
    <property type="entry name" value="PIN domain-like"/>
    <property type="match status" value="1"/>
</dbReference>
<evidence type="ECO:0000259" key="2">
    <source>
        <dbReference type="Pfam" id="PF13638"/>
    </source>
</evidence>
<feature type="transmembrane region" description="Helical" evidence="1">
    <location>
        <begin position="107"/>
        <end position="128"/>
    </location>
</feature>
<protein>
    <recommendedName>
        <fullName evidence="2">PIN domain-containing protein</fullName>
    </recommendedName>
</protein>
<comment type="caution">
    <text evidence="3">The sequence shown here is derived from an EMBL/GenBank/DDBJ whole genome shotgun (WGS) entry which is preliminary data.</text>
</comment>
<dbReference type="PANTHER" id="PTHR11603">
    <property type="entry name" value="AAA FAMILY ATPASE"/>
    <property type="match status" value="1"/>
</dbReference>
<dbReference type="InterPro" id="IPR029060">
    <property type="entry name" value="PIN-like_dom_sf"/>
</dbReference>
<dbReference type="PANTHER" id="PTHR11603:SF147">
    <property type="entry name" value="MEMBRANE PROTEIN"/>
    <property type="match status" value="1"/>
</dbReference>
<name>A0ABP9V1W7_9BACT</name>
<keyword evidence="1" id="KW-1133">Transmembrane helix</keyword>
<dbReference type="InterPro" id="IPR002716">
    <property type="entry name" value="PIN_dom"/>
</dbReference>
<feature type="transmembrane region" description="Helical" evidence="1">
    <location>
        <begin position="67"/>
        <end position="87"/>
    </location>
</feature>
<keyword evidence="1" id="KW-0812">Transmembrane</keyword>
<reference evidence="3 4" key="1">
    <citation type="submission" date="2024-02" db="EMBL/GenBank/DDBJ databases">
        <title>Rubritalea halochordaticola NBRC 107102.</title>
        <authorList>
            <person name="Ichikawa N."/>
            <person name="Katano-Makiyama Y."/>
            <person name="Hidaka K."/>
        </authorList>
    </citation>
    <scope>NUCLEOTIDE SEQUENCE [LARGE SCALE GENOMIC DNA]</scope>
    <source>
        <strain evidence="3 4">NBRC 107102</strain>
    </source>
</reference>
<accession>A0ABP9V1W7</accession>
<dbReference type="InterPro" id="IPR052041">
    <property type="entry name" value="Nucleic_acid_metab_PIN/TRAM"/>
</dbReference>
<feature type="domain" description="PIN" evidence="2">
    <location>
        <begin position="175"/>
        <end position="271"/>
    </location>
</feature>
<dbReference type="Pfam" id="PF13638">
    <property type="entry name" value="PIN_4"/>
    <property type="match status" value="1"/>
</dbReference>
<organism evidence="3 4">
    <name type="scientific">Rubritalea halochordaticola</name>
    <dbReference type="NCBI Taxonomy" id="714537"/>
    <lineage>
        <taxon>Bacteria</taxon>
        <taxon>Pseudomonadati</taxon>
        <taxon>Verrucomicrobiota</taxon>
        <taxon>Verrucomicrobiia</taxon>
        <taxon>Verrucomicrobiales</taxon>
        <taxon>Rubritaleaceae</taxon>
        <taxon>Rubritalea</taxon>
    </lineage>
</organism>
<gene>
    <name evidence="3" type="ORF">Rhal01_02790</name>
</gene>
<dbReference type="EMBL" id="BAABRL010000009">
    <property type="protein sequence ID" value="GAA5496605.1"/>
    <property type="molecule type" value="Genomic_DNA"/>
</dbReference>
<dbReference type="RefSeq" id="WP_346189249.1">
    <property type="nucleotide sequence ID" value="NZ_BAABRL010000009.1"/>
</dbReference>
<feature type="transmembrane region" description="Helical" evidence="1">
    <location>
        <begin position="12"/>
        <end position="31"/>
    </location>
</feature>
<evidence type="ECO:0000313" key="3">
    <source>
        <dbReference type="EMBL" id="GAA5496605.1"/>
    </source>
</evidence>
<keyword evidence="4" id="KW-1185">Reference proteome</keyword>
<evidence type="ECO:0000313" key="4">
    <source>
        <dbReference type="Proteomes" id="UP001424741"/>
    </source>
</evidence>
<proteinExistence type="predicted"/>
<dbReference type="CDD" id="cd09877">
    <property type="entry name" value="PIN_YacL-like"/>
    <property type="match status" value="1"/>
</dbReference>
<dbReference type="Gene3D" id="3.40.50.1010">
    <property type="entry name" value="5'-nuclease"/>
    <property type="match status" value="1"/>
</dbReference>